<accession>A0A5C6DVB7</accession>
<keyword evidence="1 2" id="KW-0378">Hydrolase</keyword>
<dbReference type="AlphaFoldDB" id="A0A5C6DVB7"/>
<dbReference type="GO" id="GO:0009446">
    <property type="term" value="P:putrescine biosynthetic process"/>
    <property type="evidence" value="ECO:0007669"/>
    <property type="project" value="InterPro"/>
</dbReference>
<evidence type="ECO:0000256" key="1">
    <source>
        <dbReference type="ARBA" id="ARBA00022801"/>
    </source>
</evidence>
<evidence type="ECO:0000313" key="3">
    <source>
        <dbReference type="Proteomes" id="UP000319143"/>
    </source>
</evidence>
<dbReference type="Proteomes" id="UP000319143">
    <property type="component" value="Unassembled WGS sequence"/>
</dbReference>
<dbReference type="SUPFAM" id="SSF55909">
    <property type="entry name" value="Pentein"/>
    <property type="match status" value="1"/>
</dbReference>
<keyword evidence="3" id="KW-1185">Reference proteome</keyword>
<dbReference type="InterPro" id="IPR007466">
    <property type="entry name" value="Peptidyl-Arg-deiminase_porph"/>
</dbReference>
<dbReference type="GO" id="GO:0004668">
    <property type="term" value="F:protein-arginine deiminase activity"/>
    <property type="evidence" value="ECO:0007669"/>
    <property type="project" value="InterPro"/>
</dbReference>
<dbReference type="GO" id="GO:0047632">
    <property type="term" value="F:agmatine deiminase activity"/>
    <property type="evidence" value="ECO:0007669"/>
    <property type="project" value="TreeGrafter"/>
</dbReference>
<gene>
    <name evidence="2" type="ORF">Poly41_13910</name>
</gene>
<dbReference type="PANTHER" id="PTHR31377">
    <property type="entry name" value="AGMATINE DEIMINASE-RELATED"/>
    <property type="match status" value="1"/>
</dbReference>
<organism evidence="2 3">
    <name type="scientific">Novipirellula artificiosorum</name>
    <dbReference type="NCBI Taxonomy" id="2528016"/>
    <lineage>
        <taxon>Bacteria</taxon>
        <taxon>Pseudomonadati</taxon>
        <taxon>Planctomycetota</taxon>
        <taxon>Planctomycetia</taxon>
        <taxon>Pirellulales</taxon>
        <taxon>Pirellulaceae</taxon>
        <taxon>Novipirellula</taxon>
    </lineage>
</organism>
<dbReference type="Gene3D" id="3.75.10.10">
    <property type="entry name" value="L-arginine/glycine Amidinotransferase, Chain A"/>
    <property type="match status" value="1"/>
</dbReference>
<dbReference type="Pfam" id="PF04371">
    <property type="entry name" value="PAD_porph"/>
    <property type="match status" value="1"/>
</dbReference>
<proteinExistence type="predicted"/>
<sequence length="469" mass="52402">MTSFLRCCGLPDSRWVNTNYNDRVSHRSNVGAFLSLLYASSVMVKAVCIVCWLTGVTLGLCQSALCQGYAAYPVARSSQPRSLVSAVEQLAIEAGKANAHRRYPRLPGEFEPQRALLLSISDWQPHHAYVLQQIVEKAAGHTNVLILCNNPDQLARVVGWLQPSGLPNEHVFFCEIELDTIWLRDFGPMLAETETGTQSIDFFYEGSRPKDDALPVIWAERSGCELVTVRWTIQGGNLLSNGGRLALTTERIFEDNAIQFPSPWPGLDPEIERRKMVIEEFTKACNLTELVVLEPLQQEATKHVDMFTTFLAFDQLVVARLDPRSDPINAAILDRNAARLARVRVEGKPLNVHRLDIPPRNGTSWSAYTNVILANDLVLMPVFQSDPPFLIDRAKRAYQSLLPNHRVETVDMTSLKELQGGLHCLSLNLPSFAPIPDKVIRFETAAKFYESMKSPSDPRAGLLTPSTPR</sequence>
<name>A0A5C6DVB7_9BACT</name>
<comment type="caution">
    <text evidence="2">The sequence shown here is derived from an EMBL/GenBank/DDBJ whole genome shotgun (WGS) entry which is preliminary data.</text>
</comment>
<reference evidence="2 3" key="1">
    <citation type="submission" date="2019-02" db="EMBL/GenBank/DDBJ databases">
        <title>Deep-cultivation of Planctomycetes and their phenomic and genomic characterization uncovers novel biology.</title>
        <authorList>
            <person name="Wiegand S."/>
            <person name="Jogler M."/>
            <person name="Boedeker C."/>
            <person name="Pinto D."/>
            <person name="Vollmers J."/>
            <person name="Rivas-Marin E."/>
            <person name="Kohn T."/>
            <person name="Peeters S.H."/>
            <person name="Heuer A."/>
            <person name="Rast P."/>
            <person name="Oberbeckmann S."/>
            <person name="Bunk B."/>
            <person name="Jeske O."/>
            <person name="Meyerdierks A."/>
            <person name="Storesund J.E."/>
            <person name="Kallscheuer N."/>
            <person name="Luecker S."/>
            <person name="Lage O.M."/>
            <person name="Pohl T."/>
            <person name="Merkel B.J."/>
            <person name="Hornburger P."/>
            <person name="Mueller R.-W."/>
            <person name="Bruemmer F."/>
            <person name="Labrenz M."/>
            <person name="Spormann A.M."/>
            <person name="Op Den Camp H."/>
            <person name="Overmann J."/>
            <person name="Amann R."/>
            <person name="Jetten M.S.M."/>
            <person name="Mascher T."/>
            <person name="Medema M.H."/>
            <person name="Devos D.P."/>
            <person name="Kaster A.-K."/>
            <person name="Ovreas L."/>
            <person name="Rohde M."/>
            <person name="Galperin M.Y."/>
            <person name="Jogler C."/>
        </authorList>
    </citation>
    <scope>NUCLEOTIDE SEQUENCE [LARGE SCALE GENOMIC DNA]</scope>
    <source>
        <strain evidence="2 3">Poly41</strain>
    </source>
</reference>
<protein>
    <submittedName>
        <fullName evidence="2">Peptidylarginine deiminase</fullName>
        <ecNumber evidence="2">3.5.3.-</ecNumber>
    </submittedName>
</protein>
<dbReference type="PANTHER" id="PTHR31377:SF0">
    <property type="entry name" value="AGMATINE DEIMINASE-RELATED"/>
    <property type="match status" value="1"/>
</dbReference>
<dbReference type="EMBL" id="SJPV01000002">
    <property type="protein sequence ID" value="TWU40558.1"/>
    <property type="molecule type" value="Genomic_DNA"/>
</dbReference>
<dbReference type="EC" id="3.5.3.-" evidence="2"/>
<evidence type="ECO:0000313" key="2">
    <source>
        <dbReference type="EMBL" id="TWU40558.1"/>
    </source>
</evidence>